<dbReference type="AlphaFoldDB" id="A0A934X2T5"/>
<name>A0A934X2T5_9BACT</name>
<feature type="domain" description="Beta-lactamase-related" evidence="1">
    <location>
        <begin position="168"/>
        <end position="447"/>
    </location>
</feature>
<dbReference type="Gene3D" id="3.40.710.10">
    <property type="entry name" value="DD-peptidase/beta-lactamase superfamily"/>
    <property type="match status" value="1"/>
</dbReference>
<dbReference type="SUPFAM" id="SSF56601">
    <property type="entry name" value="beta-lactamase/transpeptidase-like"/>
    <property type="match status" value="1"/>
</dbReference>
<evidence type="ECO:0000259" key="1">
    <source>
        <dbReference type="Pfam" id="PF00144"/>
    </source>
</evidence>
<dbReference type="InterPro" id="IPR012338">
    <property type="entry name" value="Beta-lactam/transpept-like"/>
</dbReference>
<organism evidence="2 3">
    <name type="scientific">Marivirga aurantiaca</name>
    <dbReference type="NCBI Taxonomy" id="2802615"/>
    <lineage>
        <taxon>Bacteria</taxon>
        <taxon>Pseudomonadati</taxon>
        <taxon>Bacteroidota</taxon>
        <taxon>Cytophagia</taxon>
        <taxon>Cytophagales</taxon>
        <taxon>Marivirgaceae</taxon>
        <taxon>Marivirga</taxon>
    </lineage>
</organism>
<proteinExistence type="predicted"/>
<dbReference type="InterPro" id="IPR001466">
    <property type="entry name" value="Beta-lactam-related"/>
</dbReference>
<dbReference type="Pfam" id="PF00144">
    <property type="entry name" value="Beta-lactamase"/>
    <property type="match status" value="1"/>
</dbReference>
<evidence type="ECO:0000313" key="3">
    <source>
        <dbReference type="Proteomes" id="UP000611723"/>
    </source>
</evidence>
<dbReference type="InterPro" id="IPR050789">
    <property type="entry name" value="Diverse_Enzym_Activities"/>
</dbReference>
<gene>
    <name evidence="2" type="ORF">JKA74_19970</name>
</gene>
<dbReference type="PANTHER" id="PTHR43283">
    <property type="entry name" value="BETA-LACTAMASE-RELATED"/>
    <property type="match status" value="1"/>
</dbReference>
<dbReference type="EMBL" id="JAEQBW010000016">
    <property type="protein sequence ID" value="MBK6267330.1"/>
    <property type="molecule type" value="Genomic_DNA"/>
</dbReference>
<accession>A0A934X2T5</accession>
<dbReference type="RefSeq" id="WP_201433016.1">
    <property type="nucleotide sequence ID" value="NZ_JAEQBW010000016.1"/>
</dbReference>
<sequence length="474" mass="52760">MIKYLKILTAISFGLIFSQCSSEDDTPDIDTTDYTIELLIQNGATGDPLEGASIQLNDNGKTVTTGVDGLGVFNENDLDAVDGQNSGDSVIYSFSISHPEFYSIELDAGLGDTTVIMEPLEGDYRYTMPEDIEDGLAVGNLEEAGLDPNIIHTLMVEAQASEFSELHSLLIYKEGKLVLEEYFFGNNDTIDFEGGVVVDDSPEPIMWSRDELHYVASVNKALTATLAGIALDANGLSTDALLKDYLPAYSGYFEEDQSKADLTFHHAMNMTLGFQWDEWGSNDLTLLWQSDDFADFLLSRTNNGPESEWRYNSASPNLVLKALENMVEEPVRAWAEENFYGQLGISDFKWQSQPDGYPEGAARMYMRPRDMLKVGVTYLNNGQWNGEQIIPSAFVDKVMEAENTGAADYSHGFWLRQLAGISYLSADGDGGNYINIFPDQNMVIVMTMGLYLQHPAYVIESNKIMRDYIFKAME</sequence>
<dbReference type="Proteomes" id="UP000611723">
    <property type="component" value="Unassembled WGS sequence"/>
</dbReference>
<keyword evidence="2" id="KW-0378">Hydrolase</keyword>
<evidence type="ECO:0000313" key="2">
    <source>
        <dbReference type="EMBL" id="MBK6267330.1"/>
    </source>
</evidence>
<reference evidence="2" key="1">
    <citation type="submission" date="2021-01" db="EMBL/GenBank/DDBJ databases">
        <title>Marivirga aurantiaca sp. nov., isolated from intertidal surface sediments.</title>
        <authorList>
            <person name="Zhang M."/>
        </authorList>
    </citation>
    <scope>NUCLEOTIDE SEQUENCE</scope>
    <source>
        <strain evidence="2">S37H4</strain>
    </source>
</reference>
<dbReference type="PANTHER" id="PTHR43283:SF7">
    <property type="entry name" value="BETA-LACTAMASE-RELATED DOMAIN-CONTAINING PROTEIN"/>
    <property type="match status" value="1"/>
</dbReference>
<comment type="caution">
    <text evidence="2">The sequence shown here is derived from an EMBL/GenBank/DDBJ whole genome shotgun (WGS) entry which is preliminary data.</text>
</comment>
<protein>
    <submittedName>
        <fullName evidence="2">Serine hydrolase</fullName>
    </submittedName>
</protein>
<keyword evidence="3" id="KW-1185">Reference proteome</keyword>
<dbReference type="GO" id="GO:0016787">
    <property type="term" value="F:hydrolase activity"/>
    <property type="evidence" value="ECO:0007669"/>
    <property type="project" value="UniProtKB-KW"/>
</dbReference>